<comment type="catalytic activity">
    <reaction evidence="1">
        <text>ATP + protein L-histidine = ADP + protein N-phospho-L-histidine.</text>
        <dbReference type="EC" id="2.7.13.3"/>
    </reaction>
</comment>
<evidence type="ECO:0000256" key="9">
    <source>
        <dbReference type="ARBA" id="ARBA00023012"/>
    </source>
</evidence>
<dbReference type="InterPro" id="IPR050351">
    <property type="entry name" value="BphY/WalK/GraS-like"/>
</dbReference>
<keyword evidence="9" id="KW-0902">Two-component regulatory system</keyword>
<evidence type="ECO:0000256" key="3">
    <source>
        <dbReference type="ARBA" id="ARBA00012438"/>
    </source>
</evidence>
<dbReference type="EC" id="2.7.13.3" evidence="3"/>
<dbReference type="GO" id="GO:0004721">
    <property type="term" value="F:phosphoprotein phosphatase activity"/>
    <property type="evidence" value="ECO:0007669"/>
    <property type="project" value="TreeGrafter"/>
</dbReference>
<evidence type="ECO:0000256" key="4">
    <source>
        <dbReference type="ARBA" id="ARBA00022553"/>
    </source>
</evidence>
<name>A0A2U3AJA1_9BACL</name>
<feature type="domain" description="Histidine kinase" evidence="11">
    <location>
        <begin position="126"/>
        <end position="343"/>
    </location>
</feature>
<dbReference type="RefSeq" id="WP_109306824.1">
    <property type="nucleotide sequence ID" value="NZ_BJUF01000010.1"/>
</dbReference>
<evidence type="ECO:0000313" key="12">
    <source>
        <dbReference type="EMBL" id="PWI24597.1"/>
    </source>
</evidence>
<dbReference type="SUPFAM" id="SSF55874">
    <property type="entry name" value="ATPase domain of HSP90 chaperone/DNA topoisomerase II/histidine kinase"/>
    <property type="match status" value="1"/>
</dbReference>
<dbReference type="GO" id="GO:0005886">
    <property type="term" value="C:plasma membrane"/>
    <property type="evidence" value="ECO:0007669"/>
    <property type="project" value="UniProtKB-SubCell"/>
</dbReference>
<dbReference type="InterPro" id="IPR003661">
    <property type="entry name" value="HisK_dim/P_dom"/>
</dbReference>
<dbReference type="CDD" id="cd00082">
    <property type="entry name" value="HisKA"/>
    <property type="match status" value="1"/>
</dbReference>
<keyword evidence="10" id="KW-1133">Transmembrane helix</keyword>
<evidence type="ECO:0000259" key="11">
    <source>
        <dbReference type="PROSITE" id="PS50109"/>
    </source>
</evidence>
<feature type="transmembrane region" description="Helical" evidence="10">
    <location>
        <begin position="38"/>
        <end position="58"/>
    </location>
</feature>
<evidence type="ECO:0000256" key="7">
    <source>
        <dbReference type="ARBA" id="ARBA00022777"/>
    </source>
</evidence>
<keyword evidence="10" id="KW-0472">Membrane</keyword>
<evidence type="ECO:0000313" key="13">
    <source>
        <dbReference type="Proteomes" id="UP000245938"/>
    </source>
</evidence>
<gene>
    <name evidence="12" type="ORF">DEX24_12910</name>
</gene>
<sequence length="347" mass="39580">MKLRNLLFMIYLAVLIAVLVMTKYFVKQMLFDQQTANIVLLVAIVLTVVLTCINYIVMNPMLKIIVELQLSSQKNAEGEFTTLKKKTIASEITHLVTDYNKMVDQLEKQLLQIKHSEKEKNEMVANLSHDIKTPASSLIALSQALEDDILEEEEKKYYLEAVVDNCHRIAELANELYDVVDHDDVSLEKRQEKIWLDALLIKVLTSFKGKIDHAQREVTIEGTDRICPIYSDESKLYRIFYNIIDNSLKYSQKGAAIKIMVNANDGYIRIAIKDEGQGIPLAEQQRIFHRTYRIEKSRNQATGGHGLGLSITKKLVENIGGTITVHSQIGEGSTFYVDIPYKKEKEL</sequence>
<evidence type="ECO:0000256" key="5">
    <source>
        <dbReference type="ARBA" id="ARBA00022679"/>
    </source>
</evidence>
<dbReference type="PANTHER" id="PTHR45453:SF1">
    <property type="entry name" value="PHOSPHATE REGULON SENSOR PROTEIN PHOR"/>
    <property type="match status" value="1"/>
</dbReference>
<accession>A0A2U3AJA1</accession>
<dbReference type="Gene3D" id="6.10.340.10">
    <property type="match status" value="1"/>
</dbReference>
<comment type="subcellular location">
    <subcellularLocation>
        <location evidence="2">Cell membrane</location>
        <topology evidence="2">Multi-pass membrane protein</topology>
    </subcellularLocation>
</comment>
<keyword evidence="4" id="KW-0597">Phosphoprotein</keyword>
<keyword evidence="7" id="KW-0418">Kinase</keyword>
<keyword evidence="6" id="KW-0547">Nucleotide-binding</keyword>
<dbReference type="InterPro" id="IPR005467">
    <property type="entry name" value="His_kinase_dom"/>
</dbReference>
<protein>
    <recommendedName>
        <fullName evidence="3">histidine kinase</fullName>
        <ecNumber evidence="3">2.7.13.3</ecNumber>
    </recommendedName>
</protein>
<dbReference type="Gene3D" id="3.30.565.10">
    <property type="entry name" value="Histidine kinase-like ATPase, C-terminal domain"/>
    <property type="match status" value="1"/>
</dbReference>
<dbReference type="GO" id="GO:0016036">
    <property type="term" value="P:cellular response to phosphate starvation"/>
    <property type="evidence" value="ECO:0007669"/>
    <property type="project" value="TreeGrafter"/>
</dbReference>
<dbReference type="InterPro" id="IPR004358">
    <property type="entry name" value="Sig_transdc_His_kin-like_C"/>
</dbReference>
<dbReference type="GO" id="GO:0005524">
    <property type="term" value="F:ATP binding"/>
    <property type="evidence" value="ECO:0007669"/>
    <property type="project" value="UniProtKB-KW"/>
</dbReference>
<evidence type="ECO:0000256" key="10">
    <source>
        <dbReference type="SAM" id="Phobius"/>
    </source>
</evidence>
<dbReference type="Pfam" id="PF02518">
    <property type="entry name" value="HATPase_c"/>
    <property type="match status" value="1"/>
</dbReference>
<dbReference type="Pfam" id="PF00512">
    <property type="entry name" value="HisKA"/>
    <property type="match status" value="1"/>
</dbReference>
<dbReference type="InterPro" id="IPR036890">
    <property type="entry name" value="HATPase_C_sf"/>
</dbReference>
<dbReference type="PRINTS" id="PR00344">
    <property type="entry name" value="BCTRLSENSOR"/>
</dbReference>
<organism evidence="12 13">
    <name type="scientific">Kurthia sibirica</name>
    <dbReference type="NCBI Taxonomy" id="202750"/>
    <lineage>
        <taxon>Bacteria</taxon>
        <taxon>Bacillati</taxon>
        <taxon>Bacillota</taxon>
        <taxon>Bacilli</taxon>
        <taxon>Bacillales</taxon>
        <taxon>Caryophanaceae</taxon>
        <taxon>Kurthia</taxon>
    </lineage>
</organism>
<dbReference type="OrthoDB" id="9792991at2"/>
<dbReference type="PANTHER" id="PTHR45453">
    <property type="entry name" value="PHOSPHATE REGULON SENSOR PROTEIN PHOR"/>
    <property type="match status" value="1"/>
</dbReference>
<dbReference type="PROSITE" id="PS50109">
    <property type="entry name" value="HIS_KIN"/>
    <property type="match status" value="1"/>
</dbReference>
<dbReference type="SMART" id="SM00388">
    <property type="entry name" value="HisKA"/>
    <property type="match status" value="1"/>
</dbReference>
<dbReference type="GO" id="GO:0000155">
    <property type="term" value="F:phosphorelay sensor kinase activity"/>
    <property type="evidence" value="ECO:0007669"/>
    <property type="project" value="InterPro"/>
</dbReference>
<evidence type="ECO:0000256" key="1">
    <source>
        <dbReference type="ARBA" id="ARBA00000085"/>
    </source>
</evidence>
<dbReference type="Gene3D" id="1.10.287.130">
    <property type="match status" value="1"/>
</dbReference>
<evidence type="ECO:0000256" key="8">
    <source>
        <dbReference type="ARBA" id="ARBA00022840"/>
    </source>
</evidence>
<keyword evidence="13" id="KW-1185">Reference proteome</keyword>
<dbReference type="SMART" id="SM00387">
    <property type="entry name" value="HATPase_c"/>
    <property type="match status" value="1"/>
</dbReference>
<comment type="caution">
    <text evidence="12">The sequence shown here is derived from an EMBL/GenBank/DDBJ whole genome shotgun (WGS) entry which is preliminary data.</text>
</comment>
<dbReference type="SUPFAM" id="SSF47384">
    <property type="entry name" value="Homodimeric domain of signal transducing histidine kinase"/>
    <property type="match status" value="1"/>
</dbReference>
<reference evidence="12 13" key="1">
    <citation type="submission" date="2018-05" db="EMBL/GenBank/DDBJ databases">
        <title>Kurthia sibirica genome sequence.</title>
        <authorList>
            <person name="Maclea K.S."/>
            <person name="Goen A.E."/>
        </authorList>
    </citation>
    <scope>NUCLEOTIDE SEQUENCE [LARGE SCALE GENOMIC DNA]</scope>
    <source>
        <strain evidence="12 13">ATCC 49154</strain>
    </source>
</reference>
<feature type="transmembrane region" description="Helical" evidence="10">
    <location>
        <begin position="6"/>
        <end position="26"/>
    </location>
</feature>
<proteinExistence type="predicted"/>
<dbReference type="EMBL" id="QFVR01000019">
    <property type="protein sequence ID" value="PWI24597.1"/>
    <property type="molecule type" value="Genomic_DNA"/>
</dbReference>
<dbReference type="InterPro" id="IPR003594">
    <property type="entry name" value="HATPase_dom"/>
</dbReference>
<dbReference type="InterPro" id="IPR036097">
    <property type="entry name" value="HisK_dim/P_sf"/>
</dbReference>
<keyword evidence="10" id="KW-0812">Transmembrane</keyword>
<evidence type="ECO:0000256" key="6">
    <source>
        <dbReference type="ARBA" id="ARBA00022741"/>
    </source>
</evidence>
<keyword evidence="5" id="KW-0808">Transferase</keyword>
<dbReference type="Proteomes" id="UP000245938">
    <property type="component" value="Unassembled WGS sequence"/>
</dbReference>
<evidence type="ECO:0000256" key="2">
    <source>
        <dbReference type="ARBA" id="ARBA00004651"/>
    </source>
</evidence>
<dbReference type="AlphaFoldDB" id="A0A2U3AJA1"/>
<dbReference type="FunFam" id="3.30.565.10:FF:000006">
    <property type="entry name" value="Sensor histidine kinase WalK"/>
    <property type="match status" value="1"/>
</dbReference>
<keyword evidence="8" id="KW-0067">ATP-binding</keyword>